<accession>A0A076LVS8</accession>
<protein>
    <submittedName>
        <fullName evidence="1">Uncharacterized protein</fullName>
    </submittedName>
</protein>
<dbReference type="KEGG" id="ete:ETEE_4178"/>
<dbReference type="RefSeq" id="WP_034165281.1">
    <property type="nucleotide sequence ID" value="NZ_CP006664.1"/>
</dbReference>
<sequence length="101" mass="11698">MKRLWTKQEERQLEQGIADGQSLKAIAEQLGRTYASVSQKTYVMGLPRRAFYIDQWDINMAHALRAEGLTHPAIAEKLELRTRTIDYIIYHKKPDTNHAAM</sequence>
<dbReference type="EMBL" id="CP006664">
    <property type="protein sequence ID" value="AIJ10583.1"/>
    <property type="molecule type" value="Genomic_DNA"/>
</dbReference>
<dbReference type="GeneID" id="33941495"/>
<dbReference type="HOGENOM" id="CLU_168371_1_0_6"/>
<evidence type="ECO:0000313" key="1">
    <source>
        <dbReference type="EMBL" id="AIJ10583.1"/>
    </source>
</evidence>
<name>A0A076LVS8_9GAMM</name>
<dbReference type="AlphaFoldDB" id="A0A076LVS8"/>
<proteinExistence type="predicted"/>
<evidence type="ECO:0000313" key="2">
    <source>
        <dbReference type="Proteomes" id="UP000028681"/>
    </source>
</evidence>
<organism evidence="1 2">
    <name type="scientific">Edwardsiella anguillarum ET080813</name>
    <dbReference type="NCBI Taxonomy" id="667120"/>
    <lineage>
        <taxon>Bacteria</taxon>
        <taxon>Pseudomonadati</taxon>
        <taxon>Pseudomonadota</taxon>
        <taxon>Gammaproteobacteria</taxon>
        <taxon>Enterobacterales</taxon>
        <taxon>Hafniaceae</taxon>
        <taxon>Edwardsiella</taxon>
    </lineage>
</organism>
<gene>
    <name evidence="1" type="ORF">ETEE_4178</name>
</gene>
<dbReference type="Proteomes" id="UP000028681">
    <property type="component" value="Chromosome"/>
</dbReference>
<reference evidence="1 2" key="1">
    <citation type="journal article" date="2012" name="PLoS ONE">
        <title>Edwardsiella comparative phylogenomics reveal the new intra/inter-species taxonomic relationships, virulence evolution and niche adaptation mechanisms.</title>
        <authorList>
            <person name="Yang M."/>
            <person name="Lv Y."/>
            <person name="Xiao J."/>
            <person name="Wu H."/>
            <person name="Zheng H."/>
            <person name="Liu Q."/>
            <person name="Zhang Y."/>
            <person name="Wang Q."/>
        </authorList>
    </citation>
    <scope>NUCLEOTIDE SEQUENCE [LARGE SCALE GENOMIC DNA]</scope>
    <source>
        <strain evidence="2">080813</strain>
    </source>
</reference>